<comment type="caution">
    <text evidence="6">The sequence shown here is derived from an EMBL/GenBank/DDBJ whole genome shotgun (WGS) entry which is preliminary data.</text>
</comment>
<evidence type="ECO:0000259" key="5">
    <source>
        <dbReference type="SMART" id="SM00062"/>
    </source>
</evidence>
<proteinExistence type="inferred from homology"/>
<evidence type="ECO:0000256" key="3">
    <source>
        <dbReference type="ARBA" id="ARBA00022729"/>
    </source>
</evidence>
<keyword evidence="7" id="KW-1185">Reference proteome</keyword>
<dbReference type="SUPFAM" id="SSF53850">
    <property type="entry name" value="Periplasmic binding protein-like II"/>
    <property type="match status" value="1"/>
</dbReference>
<dbReference type="PANTHER" id="PTHR30024:SF47">
    <property type="entry name" value="TAURINE-BINDING PERIPLASMIC PROTEIN"/>
    <property type="match status" value="1"/>
</dbReference>
<dbReference type="RefSeq" id="WP_059286181.1">
    <property type="nucleotide sequence ID" value="NZ_LNQU01000062.1"/>
</dbReference>
<dbReference type="Gene3D" id="3.40.190.10">
    <property type="entry name" value="Periplasmic binding protein-like II"/>
    <property type="match status" value="2"/>
</dbReference>
<dbReference type="NCBIfam" id="TIGR01729">
    <property type="entry name" value="taurine_ABC_bnd"/>
    <property type="match status" value="1"/>
</dbReference>
<evidence type="ECO:0000256" key="4">
    <source>
        <dbReference type="SAM" id="SignalP"/>
    </source>
</evidence>
<keyword evidence="3 4" id="KW-0732">Signal</keyword>
<name>A0A318JUH6_9NEIS</name>
<comment type="similarity">
    <text evidence="2">Belongs to the bacterial solute-binding protein SsuA/TauA family.</text>
</comment>
<dbReference type="InterPro" id="IPR001638">
    <property type="entry name" value="Solute-binding_3/MltF_N"/>
</dbReference>
<dbReference type="PANTHER" id="PTHR30024">
    <property type="entry name" value="ALIPHATIC SULFONATES-BINDING PROTEIN-RELATED"/>
    <property type="match status" value="1"/>
</dbReference>
<dbReference type="EMBL" id="QJKC01000007">
    <property type="protein sequence ID" value="PXX48262.1"/>
    <property type="molecule type" value="Genomic_DNA"/>
</dbReference>
<dbReference type="SMART" id="SM00062">
    <property type="entry name" value="PBPb"/>
    <property type="match status" value="1"/>
</dbReference>
<dbReference type="GO" id="GO:0042597">
    <property type="term" value="C:periplasmic space"/>
    <property type="evidence" value="ECO:0007669"/>
    <property type="project" value="UniProtKB-SubCell"/>
</dbReference>
<evidence type="ECO:0000256" key="2">
    <source>
        <dbReference type="ARBA" id="ARBA00010742"/>
    </source>
</evidence>
<gene>
    <name evidence="6" type="ORF">DFR38_10746</name>
</gene>
<evidence type="ECO:0000313" key="6">
    <source>
        <dbReference type="EMBL" id="PXX48262.1"/>
    </source>
</evidence>
<dbReference type="OrthoDB" id="286202at2"/>
<accession>A0A318JUH6</accession>
<organism evidence="6 7">
    <name type="scientific">Aquitalea magnusonii</name>
    <dbReference type="NCBI Taxonomy" id="332411"/>
    <lineage>
        <taxon>Bacteria</taxon>
        <taxon>Pseudomonadati</taxon>
        <taxon>Pseudomonadota</taxon>
        <taxon>Betaproteobacteria</taxon>
        <taxon>Neisseriales</taxon>
        <taxon>Chromobacteriaceae</taxon>
        <taxon>Aquitalea</taxon>
    </lineage>
</organism>
<dbReference type="InterPro" id="IPR015168">
    <property type="entry name" value="SsuA/THI5"/>
</dbReference>
<dbReference type="Proteomes" id="UP000248395">
    <property type="component" value="Unassembled WGS sequence"/>
</dbReference>
<sequence length="331" mass="35259">MTQAKTKKLRLSLIAAALALFGSLAHAGDAVTIAYQTGIDPTKIPQADGTYEKATGSQINWRKFESGSEVIAAVASGDVVIGNLGSSPLAAAASRGLPIVTFLVADEIGDAEALVVRNGSKISKPQDLIGKKVAVPYVSTTHYSLLASLKHWKVDPTKVNVLNLRPSEITAAWQRGDIDAAYVWDPALGKIKANGKVLTSSAQVSKWGAPTYDIWIVRKDFADAHPEFVNKFAKVSLDAIAGYVANPKAFIANKDNIDKISRLTGAAPADVVLGLQGNRFLTQKEQIALLQKPFVQAVANTAAFLKSQGKVDSLQADYSPYVSNQFVKAAK</sequence>
<comment type="subcellular location">
    <subcellularLocation>
        <location evidence="1">Periplasm</location>
    </subcellularLocation>
</comment>
<feature type="domain" description="Solute-binding protein family 3/N-terminal" evidence="5">
    <location>
        <begin position="30"/>
        <end position="247"/>
    </location>
</feature>
<evidence type="ECO:0000256" key="1">
    <source>
        <dbReference type="ARBA" id="ARBA00004418"/>
    </source>
</evidence>
<protein>
    <submittedName>
        <fullName evidence="6">Taurine transport system substrate-binding protein</fullName>
    </submittedName>
</protein>
<dbReference type="AlphaFoldDB" id="A0A318JUH6"/>
<feature type="signal peptide" evidence="4">
    <location>
        <begin position="1"/>
        <end position="27"/>
    </location>
</feature>
<dbReference type="GO" id="GO:0042918">
    <property type="term" value="P:alkanesulfonate transmembrane transport"/>
    <property type="evidence" value="ECO:0007669"/>
    <property type="project" value="TreeGrafter"/>
</dbReference>
<dbReference type="Pfam" id="PF09084">
    <property type="entry name" value="NMT1"/>
    <property type="match status" value="1"/>
</dbReference>
<evidence type="ECO:0000313" key="7">
    <source>
        <dbReference type="Proteomes" id="UP000248395"/>
    </source>
</evidence>
<feature type="chain" id="PRO_5016314843" evidence="4">
    <location>
        <begin position="28"/>
        <end position="331"/>
    </location>
</feature>
<reference evidence="6 7" key="1">
    <citation type="submission" date="2018-05" db="EMBL/GenBank/DDBJ databases">
        <title>Genomic Encyclopedia of Type Strains, Phase IV (KMG-IV): sequencing the most valuable type-strain genomes for metagenomic binning, comparative biology and taxonomic classification.</title>
        <authorList>
            <person name="Goeker M."/>
        </authorList>
    </citation>
    <scope>NUCLEOTIDE SEQUENCE [LARGE SCALE GENOMIC DNA]</scope>
    <source>
        <strain evidence="6 7">DSM 25134</strain>
    </source>
</reference>
<dbReference type="CDD" id="cd13560">
    <property type="entry name" value="PBP2_taurine"/>
    <property type="match status" value="1"/>
</dbReference>
<dbReference type="InterPro" id="IPR010068">
    <property type="entry name" value="Peri-bd_TauA"/>
</dbReference>